<comment type="similarity">
    <text evidence="2">Belongs to the 5'-nucleotidase family.</text>
</comment>
<dbReference type="Gene3D" id="3.60.21.10">
    <property type="match status" value="1"/>
</dbReference>
<name>A0A4U9R660_HATHI</name>
<sequence length="461" mass="51830">MNIRILHTNDIHSRFEVFSKIVSKIRELKNHNTLILDAGDFNDFMRIEVQGTSGKAGCSLLNMAGYDAIAVGNNEGFAGVEILETMTSTELIPFLSCNLYKDDMTYIKNLKRSIIIERGGFKFLIIGTTPPYNEFFSLSNMYASNPIEAIKMEIENNKGKYDICIVLSHSGINEDLLFAEKLDGIDVIIGGHSHTLMESPKMVNGTIIHQSGKYAEHLGVLDIEIKDGRIVDFSGENIEIENIIEDINITKEILNQKGIAIETLSKPLYKIDCDIWHDVVEENPMTNFLADALKDIIPCDLSIINSGVINGGIRKGDVSNKKLLEIGPSPLNPTYMEIKGKYIKEALSLSLQAEVCLQDGKGPGFRGKYLGKLHVSGAIIEHNGKDILSVKLKDGNLEDQKIYKVATSDYLQRGTGYKSLSNNKNEKYNSEYIRDVLREYLDKKIFLEKCFIDRWIRQEDM</sequence>
<gene>
    <name evidence="5" type="primary">yfkN_2</name>
    <name evidence="5" type="ORF">NCTC503_00894</name>
</gene>
<dbReference type="InterPro" id="IPR006146">
    <property type="entry name" value="5'-Nucleotdase_CS"/>
</dbReference>
<dbReference type="GO" id="GO:0030288">
    <property type="term" value="C:outer membrane-bounded periplasmic space"/>
    <property type="evidence" value="ECO:0007669"/>
    <property type="project" value="TreeGrafter"/>
</dbReference>
<dbReference type="SUPFAM" id="SSF55816">
    <property type="entry name" value="5'-nucleotidase (syn. UDP-sugar hydrolase), C-terminal domain"/>
    <property type="match status" value="1"/>
</dbReference>
<reference evidence="5 6" key="1">
    <citation type="submission" date="2019-05" db="EMBL/GenBank/DDBJ databases">
        <authorList>
            <consortium name="Pathogen Informatics"/>
        </authorList>
    </citation>
    <scope>NUCLEOTIDE SEQUENCE [LARGE SCALE GENOMIC DNA]</scope>
    <source>
        <strain evidence="5 6">NCTC503</strain>
    </source>
</reference>
<feature type="domain" description="Calcineurin-like phosphoesterase" evidence="3">
    <location>
        <begin position="3"/>
        <end position="195"/>
    </location>
</feature>
<dbReference type="OrthoDB" id="9800780at2"/>
<dbReference type="InterPro" id="IPR036907">
    <property type="entry name" value="5'-Nucleotdase_C_sf"/>
</dbReference>
<dbReference type="AlphaFoldDB" id="A0A4U9R660"/>
<dbReference type="EMBL" id="LR590481">
    <property type="protein sequence ID" value="VTQ86208.1"/>
    <property type="molecule type" value="Genomic_DNA"/>
</dbReference>
<keyword evidence="2" id="KW-0547">Nucleotide-binding</keyword>
<evidence type="ECO:0000313" key="5">
    <source>
        <dbReference type="EMBL" id="VTQ86208.1"/>
    </source>
</evidence>
<dbReference type="PANTHER" id="PTHR11575:SF24">
    <property type="entry name" value="5'-NUCLEOTIDASE"/>
    <property type="match status" value="1"/>
</dbReference>
<dbReference type="RefSeq" id="WP_138209607.1">
    <property type="nucleotide sequence ID" value="NZ_CBCRUQ010000016.1"/>
</dbReference>
<keyword evidence="1" id="KW-0732">Signal</keyword>
<dbReference type="KEGG" id="hhw:NCTC503_00894"/>
<keyword evidence="2" id="KW-0378">Hydrolase</keyword>
<dbReference type="PANTHER" id="PTHR11575">
    <property type="entry name" value="5'-NUCLEOTIDASE-RELATED"/>
    <property type="match status" value="1"/>
</dbReference>
<evidence type="ECO:0000313" key="6">
    <source>
        <dbReference type="Proteomes" id="UP000308489"/>
    </source>
</evidence>
<dbReference type="SUPFAM" id="SSF56300">
    <property type="entry name" value="Metallo-dependent phosphatases"/>
    <property type="match status" value="1"/>
</dbReference>
<dbReference type="Pfam" id="PF00149">
    <property type="entry name" value="Metallophos"/>
    <property type="match status" value="1"/>
</dbReference>
<organism evidence="5 6">
    <name type="scientific">Hathewaya histolytica</name>
    <name type="common">Clostridium histolyticum</name>
    <dbReference type="NCBI Taxonomy" id="1498"/>
    <lineage>
        <taxon>Bacteria</taxon>
        <taxon>Bacillati</taxon>
        <taxon>Bacillota</taxon>
        <taxon>Clostridia</taxon>
        <taxon>Eubacteriales</taxon>
        <taxon>Clostridiaceae</taxon>
        <taxon>Hathewaya</taxon>
    </lineage>
</organism>
<dbReference type="InterPro" id="IPR004843">
    <property type="entry name" value="Calcineurin-like_PHP"/>
</dbReference>
<dbReference type="InterPro" id="IPR029052">
    <property type="entry name" value="Metallo-depent_PP-like"/>
</dbReference>
<evidence type="ECO:0000259" key="4">
    <source>
        <dbReference type="Pfam" id="PF02872"/>
    </source>
</evidence>
<protein>
    <submittedName>
        <fullName evidence="5">Nucleotidase</fullName>
    </submittedName>
</protein>
<dbReference type="Gene3D" id="3.90.780.10">
    <property type="entry name" value="5'-Nucleotidase, C-terminal domain"/>
    <property type="match status" value="1"/>
</dbReference>
<evidence type="ECO:0000256" key="1">
    <source>
        <dbReference type="ARBA" id="ARBA00022729"/>
    </source>
</evidence>
<evidence type="ECO:0000259" key="3">
    <source>
        <dbReference type="Pfam" id="PF00149"/>
    </source>
</evidence>
<dbReference type="GO" id="GO:0046872">
    <property type="term" value="F:metal ion binding"/>
    <property type="evidence" value="ECO:0007669"/>
    <property type="project" value="InterPro"/>
</dbReference>
<dbReference type="Proteomes" id="UP000308489">
    <property type="component" value="Chromosome 1"/>
</dbReference>
<keyword evidence="6" id="KW-1185">Reference proteome</keyword>
<dbReference type="PROSITE" id="PS00785">
    <property type="entry name" value="5_NUCLEOTIDASE_1"/>
    <property type="match status" value="1"/>
</dbReference>
<dbReference type="GO" id="GO:0009166">
    <property type="term" value="P:nucleotide catabolic process"/>
    <property type="evidence" value="ECO:0007669"/>
    <property type="project" value="InterPro"/>
</dbReference>
<dbReference type="GO" id="GO:0016788">
    <property type="term" value="F:hydrolase activity, acting on ester bonds"/>
    <property type="evidence" value="ECO:0007669"/>
    <property type="project" value="InterPro"/>
</dbReference>
<evidence type="ECO:0000256" key="2">
    <source>
        <dbReference type="RuleBase" id="RU362119"/>
    </source>
</evidence>
<dbReference type="GO" id="GO:0000166">
    <property type="term" value="F:nucleotide binding"/>
    <property type="evidence" value="ECO:0007669"/>
    <property type="project" value="UniProtKB-KW"/>
</dbReference>
<proteinExistence type="inferred from homology"/>
<dbReference type="PRINTS" id="PR01607">
    <property type="entry name" value="APYRASEFAMLY"/>
</dbReference>
<accession>A0A4U9R660</accession>
<feature type="domain" description="5'-Nucleotidase C-terminal" evidence="4">
    <location>
        <begin position="272"/>
        <end position="416"/>
    </location>
</feature>
<dbReference type="InterPro" id="IPR006179">
    <property type="entry name" value="5_nucleotidase/apyrase"/>
</dbReference>
<dbReference type="InterPro" id="IPR008334">
    <property type="entry name" value="5'-Nucleotdase_C"/>
</dbReference>
<dbReference type="Pfam" id="PF02872">
    <property type="entry name" value="5_nucleotid_C"/>
    <property type="match status" value="1"/>
</dbReference>